<accession>A0A1D1XDQ0</accession>
<keyword evidence="4" id="KW-0804">Transcription</keyword>
<evidence type="ECO:0000313" key="8">
    <source>
        <dbReference type="EMBL" id="JAT40542.1"/>
    </source>
</evidence>
<dbReference type="PANTHER" id="PTHR21654:SF107">
    <property type="entry name" value="TRIHELIX TRANSCRIPTION FACTOR PTL-LIKE"/>
    <property type="match status" value="1"/>
</dbReference>
<keyword evidence="5" id="KW-0539">Nucleus</keyword>
<feature type="domain" description="Myb-like" evidence="7">
    <location>
        <begin position="127"/>
        <end position="186"/>
    </location>
</feature>
<evidence type="ECO:0000256" key="3">
    <source>
        <dbReference type="ARBA" id="ARBA00023125"/>
    </source>
</evidence>
<evidence type="ECO:0000256" key="5">
    <source>
        <dbReference type="ARBA" id="ARBA00023242"/>
    </source>
</evidence>
<keyword evidence="3" id="KW-0238">DNA-binding</keyword>
<feature type="region of interest" description="Disordered" evidence="6">
    <location>
        <begin position="467"/>
        <end position="491"/>
    </location>
</feature>
<feature type="compositionally biased region" description="Low complexity" evidence="6">
    <location>
        <begin position="471"/>
        <end position="483"/>
    </location>
</feature>
<proteinExistence type="predicted"/>
<keyword evidence="2" id="KW-0805">Transcription regulation</keyword>
<dbReference type="InterPro" id="IPR001005">
    <property type="entry name" value="SANT/Myb"/>
</dbReference>
<dbReference type="EMBL" id="GDJX01027394">
    <property type="protein sequence ID" value="JAT40542.1"/>
    <property type="molecule type" value="Transcribed_RNA"/>
</dbReference>
<comment type="subcellular location">
    <subcellularLocation>
        <location evidence="1">Nucleus</location>
    </subcellularLocation>
</comment>
<dbReference type="AlphaFoldDB" id="A0A1D1XDQ0"/>
<name>A0A1D1XDQ0_9ARAE</name>
<feature type="non-terminal residue" evidence="8">
    <location>
        <position position="491"/>
    </location>
</feature>
<dbReference type="Gene3D" id="1.10.10.60">
    <property type="entry name" value="Homeodomain-like"/>
    <property type="match status" value="1"/>
</dbReference>
<evidence type="ECO:0000256" key="2">
    <source>
        <dbReference type="ARBA" id="ARBA00023015"/>
    </source>
</evidence>
<feature type="compositionally biased region" description="Polar residues" evidence="6">
    <location>
        <begin position="256"/>
        <end position="266"/>
    </location>
</feature>
<evidence type="ECO:0000256" key="1">
    <source>
        <dbReference type="ARBA" id="ARBA00004123"/>
    </source>
</evidence>
<dbReference type="Pfam" id="PF13837">
    <property type="entry name" value="Myb_DNA-bind_4"/>
    <property type="match status" value="1"/>
</dbReference>
<evidence type="ECO:0000256" key="6">
    <source>
        <dbReference type="SAM" id="MobiDB-lite"/>
    </source>
</evidence>
<dbReference type="PROSITE" id="PS50090">
    <property type="entry name" value="MYB_LIKE"/>
    <property type="match status" value="1"/>
</dbReference>
<reference evidence="8" key="1">
    <citation type="submission" date="2015-07" db="EMBL/GenBank/DDBJ databases">
        <title>Transcriptome Assembly of Anthurium amnicola.</title>
        <authorList>
            <person name="Suzuki J."/>
        </authorList>
    </citation>
    <scope>NUCLEOTIDE SEQUENCE</scope>
</reference>
<feature type="region of interest" description="Disordered" evidence="6">
    <location>
        <begin position="50"/>
        <end position="80"/>
    </location>
</feature>
<evidence type="ECO:0000256" key="4">
    <source>
        <dbReference type="ARBA" id="ARBA00023163"/>
    </source>
</evidence>
<organism evidence="8">
    <name type="scientific">Anthurium amnicola</name>
    <dbReference type="NCBI Taxonomy" id="1678845"/>
    <lineage>
        <taxon>Eukaryota</taxon>
        <taxon>Viridiplantae</taxon>
        <taxon>Streptophyta</taxon>
        <taxon>Embryophyta</taxon>
        <taxon>Tracheophyta</taxon>
        <taxon>Spermatophyta</taxon>
        <taxon>Magnoliopsida</taxon>
        <taxon>Liliopsida</taxon>
        <taxon>Araceae</taxon>
        <taxon>Pothoideae</taxon>
        <taxon>Potheae</taxon>
        <taxon>Anthurium</taxon>
    </lineage>
</organism>
<dbReference type="InterPro" id="IPR044822">
    <property type="entry name" value="Myb_DNA-bind_4"/>
</dbReference>
<dbReference type="FunFam" id="1.10.10.60:FF:000342">
    <property type="entry name" value="trihelix transcription factor PTL-like"/>
    <property type="match status" value="1"/>
</dbReference>
<dbReference type="PANTHER" id="PTHR21654">
    <property type="entry name" value="FI21293P1"/>
    <property type="match status" value="1"/>
</dbReference>
<feature type="region of interest" description="Disordered" evidence="6">
    <location>
        <begin position="240"/>
        <end position="291"/>
    </location>
</feature>
<dbReference type="CDD" id="cd12203">
    <property type="entry name" value="GT1"/>
    <property type="match status" value="1"/>
</dbReference>
<gene>
    <name evidence="8" type="primary">GT-2_4</name>
    <name evidence="8" type="ORF">g.46443</name>
</gene>
<sequence>MMDIGEKYGLSDLRHLISSEPFPTHRSLPPPQQPHYGFFLIPSAASAADQVEEVVLSPPPNPVSESPPHLPPPPPPSQPLCQLPHDGTDFFPGFSEEGRQGGRGAVDAAAAAAGGSIGEGGGGYSHGRWPRQETLTLLEIRSRLDPKFKEAAQKAPLWDEVSRMMAEEHGYQRSGKKCREKLENLYKYYKKTKEGKAGRNDGQHYRFFRQLEALYGEGSSSNQSNNNPVAADYPSLQMLTHPCSEQEPPQAPLKNLTFSSNSSDLFDSSCSSEEEEEEEGGGGVGVSRGVKRGRRRRSWKAKVREFVDGQMKRFMAVQEAWLEKMLATLEHKERERMCREEEWRQREAARFDREHQFWAKERAWIEARDAALIQALDKLGDTTPSMDAAGEDSCDNPNDIGPCEALDGGANNKRWPEAEVTCMSQLMRTPPMEEASFQEGGFDGSTISAGMGSASWSKEQWENVNKSFSWKTTTTTKRCNNNNNKKKRKKK</sequence>
<dbReference type="GO" id="GO:0005634">
    <property type="term" value="C:nucleus"/>
    <property type="evidence" value="ECO:0007669"/>
    <property type="project" value="UniProtKB-SubCell"/>
</dbReference>
<feature type="compositionally biased region" description="Pro residues" evidence="6">
    <location>
        <begin position="68"/>
        <end position="78"/>
    </location>
</feature>
<evidence type="ECO:0000259" key="7">
    <source>
        <dbReference type="PROSITE" id="PS50090"/>
    </source>
</evidence>
<dbReference type="GO" id="GO:0003677">
    <property type="term" value="F:DNA binding"/>
    <property type="evidence" value="ECO:0007669"/>
    <property type="project" value="UniProtKB-KW"/>
</dbReference>
<dbReference type="GO" id="GO:0006355">
    <property type="term" value="P:regulation of DNA-templated transcription"/>
    <property type="evidence" value="ECO:0007669"/>
    <property type="project" value="UniProtKB-ARBA"/>
</dbReference>
<protein>
    <submittedName>
        <fullName evidence="8">Trihelix transcription factor GT-2</fullName>
    </submittedName>
</protein>